<dbReference type="EC" id="3.2.2.n1" evidence="2"/>
<comment type="similarity">
    <text evidence="1 2">Belongs to the LOG family.</text>
</comment>
<organism evidence="3 4">
    <name type="scientific">Christensenella minuta</name>
    <dbReference type="NCBI Taxonomy" id="626937"/>
    <lineage>
        <taxon>Bacteria</taxon>
        <taxon>Bacillati</taxon>
        <taxon>Bacillota</taxon>
        <taxon>Clostridia</taxon>
        <taxon>Christensenellales</taxon>
        <taxon>Christensenellaceae</taxon>
        <taxon>Christensenella</taxon>
    </lineage>
</organism>
<evidence type="ECO:0000256" key="2">
    <source>
        <dbReference type="RuleBase" id="RU363015"/>
    </source>
</evidence>
<dbReference type="STRING" id="626937.HMPREF3293_01526"/>
<dbReference type="GO" id="GO:0005829">
    <property type="term" value="C:cytosol"/>
    <property type="evidence" value="ECO:0007669"/>
    <property type="project" value="TreeGrafter"/>
</dbReference>
<evidence type="ECO:0000256" key="1">
    <source>
        <dbReference type="ARBA" id="ARBA00006763"/>
    </source>
</evidence>
<keyword evidence="2" id="KW-0203">Cytokinin biosynthesis</keyword>
<keyword evidence="2" id="KW-0378">Hydrolase</keyword>
<protein>
    <recommendedName>
        <fullName evidence="2">Cytokinin riboside 5'-monophosphate phosphoribohydrolase</fullName>
        <ecNumber evidence="2">3.2.2.n1</ecNumber>
    </recommendedName>
</protein>
<dbReference type="OrthoDB" id="9801098at2"/>
<dbReference type="GO" id="GO:0009691">
    <property type="term" value="P:cytokinin biosynthetic process"/>
    <property type="evidence" value="ECO:0007669"/>
    <property type="project" value="UniProtKB-UniRule"/>
</dbReference>
<proteinExistence type="inferred from homology"/>
<dbReference type="AlphaFoldDB" id="A0A136Q4M2"/>
<dbReference type="PANTHER" id="PTHR31223:SF70">
    <property type="entry name" value="LOG FAMILY PROTEIN YJL055W"/>
    <property type="match status" value="1"/>
</dbReference>
<dbReference type="InterPro" id="IPR005269">
    <property type="entry name" value="LOG"/>
</dbReference>
<keyword evidence="4" id="KW-1185">Reference proteome</keyword>
<dbReference type="RefSeq" id="WP_121419001.1">
    <property type="nucleotide sequence ID" value="NZ_CABMOF010000002.1"/>
</dbReference>
<sequence>MKKICIFGSSSAAIGQSYFDAAYRLGQLLAEKGWAMVFGAGTMGMMGAAARGAHSRNGHVIGVIPEFMDIPGIPYEKCNDYIVTETMRERKQRMEDISDAFIAVAGGFGTFEELCEVITLKQLKQHKKSIVILNTNGFFDELLAMFEKMVAQKFAKEEAFSVFTVVDTPRQAVEAVEKYHYTETSSKWFTPEAP</sequence>
<accession>A0A136Q4M2</accession>
<dbReference type="Pfam" id="PF03641">
    <property type="entry name" value="Lysine_decarbox"/>
    <property type="match status" value="1"/>
</dbReference>
<evidence type="ECO:0000313" key="4">
    <source>
        <dbReference type="Proteomes" id="UP000070366"/>
    </source>
</evidence>
<dbReference type="EMBL" id="LSZW01000060">
    <property type="protein sequence ID" value="KXK65602.1"/>
    <property type="molecule type" value="Genomic_DNA"/>
</dbReference>
<dbReference type="PANTHER" id="PTHR31223">
    <property type="entry name" value="LOG FAMILY PROTEIN YJL055W"/>
    <property type="match status" value="1"/>
</dbReference>
<evidence type="ECO:0000313" key="3">
    <source>
        <dbReference type="EMBL" id="KXK65602.1"/>
    </source>
</evidence>
<dbReference type="Gene3D" id="3.40.50.450">
    <property type="match status" value="1"/>
</dbReference>
<dbReference type="GO" id="GO:0016799">
    <property type="term" value="F:hydrolase activity, hydrolyzing N-glycosyl compounds"/>
    <property type="evidence" value="ECO:0007669"/>
    <property type="project" value="TreeGrafter"/>
</dbReference>
<dbReference type="Proteomes" id="UP000070366">
    <property type="component" value="Unassembled WGS sequence"/>
</dbReference>
<reference evidence="3 4" key="1">
    <citation type="submission" date="2016-02" db="EMBL/GenBank/DDBJ databases">
        <authorList>
            <person name="Wen L."/>
            <person name="He K."/>
            <person name="Yang H."/>
        </authorList>
    </citation>
    <scope>NUCLEOTIDE SEQUENCE [LARGE SCALE GENOMIC DNA]</scope>
    <source>
        <strain evidence="3 4">DSM 22607</strain>
    </source>
</reference>
<name>A0A136Q4M2_9FIRM</name>
<dbReference type="SUPFAM" id="SSF102405">
    <property type="entry name" value="MCP/YpsA-like"/>
    <property type="match status" value="1"/>
</dbReference>
<gene>
    <name evidence="3" type="ORF">HMPREF3293_01526</name>
</gene>
<dbReference type="InterPro" id="IPR031100">
    <property type="entry name" value="LOG_fam"/>
</dbReference>
<comment type="caution">
    <text evidence="3">The sequence shown here is derived from an EMBL/GenBank/DDBJ whole genome shotgun (WGS) entry which is preliminary data.</text>
</comment>
<dbReference type="KEGG" id="cmiu:B1H56_10555"/>
<dbReference type="NCBIfam" id="TIGR00730">
    <property type="entry name" value="Rossman fold protein, TIGR00730 family"/>
    <property type="match status" value="1"/>
</dbReference>